<feature type="region of interest" description="Disordered" evidence="1">
    <location>
        <begin position="41"/>
        <end position="90"/>
    </location>
</feature>
<dbReference type="Proteomes" id="UP001165740">
    <property type="component" value="Chromosome 17"/>
</dbReference>
<organism evidence="2 3">
    <name type="scientific">Biomphalaria glabrata</name>
    <name type="common">Bloodfluke planorb</name>
    <name type="synonym">Freshwater snail</name>
    <dbReference type="NCBI Taxonomy" id="6526"/>
    <lineage>
        <taxon>Eukaryota</taxon>
        <taxon>Metazoa</taxon>
        <taxon>Spiralia</taxon>
        <taxon>Lophotrochozoa</taxon>
        <taxon>Mollusca</taxon>
        <taxon>Gastropoda</taxon>
        <taxon>Heterobranchia</taxon>
        <taxon>Euthyneura</taxon>
        <taxon>Panpulmonata</taxon>
        <taxon>Hygrophila</taxon>
        <taxon>Lymnaeoidea</taxon>
        <taxon>Planorbidae</taxon>
        <taxon>Biomphalaria</taxon>
    </lineage>
</organism>
<dbReference type="OrthoDB" id="115183at2759"/>
<feature type="compositionally biased region" description="Polar residues" evidence="1">
    <location>
        <begin position="596"/>
        <end position="622"/>
    </location>
</feature>
<keyword evidence="2" id="KW-1185">Reference proteome</keyword>
<dbReference type="AlphaFoldDB" id="A0A9W2Z8E2"/>
<feature type="compositionally biased region" description="Polar residues" evidence="1">
    <location>
        <begin position="115"/>
        <end position="130"/>
    </location>
</feature>
<accession>A0A9W2Z8E2</accession>
<feature type="compositionally biased region" description="Basic residues" evidence="1">
    <location>
        <begin position="566"/>
        <end position="577"/>
    </location>
</feature>
<feature type="region of interest" description="Disordered" evidence="1">
    <location>
        <begin position="111"/>
        <end position="131"/>
    </location>
</feature>
<dbReference type="Gene3D" id="1.10.4020.10">
    <property type="entry name" value="DNA breaking-rejoining enzymes"/>
    <property type="match status" value="1"/>
</dbReference>
<dbReference type="CDD" id="cd22249">
    <property type="entry name" value="UDM1_RNF168_RNF169-like"/>
    <property type="match status" value="1"/>
</dbReference>
<evidence type="ECO:0000256" key="1">
    <source>
        <dbReference type="SAM" id="MobiDB-lite"/>
    </source>
</evidence>
<protein>
    <submittedName>
        <fullName evidence="3">Uncharacterized protein LOC106060633</fullName>
    </submittedName>
</protein>
<reference evidence="3" key="1">
    <citation type="submission" date="2025-08" db="UniProtKB">
        <authorList>
            <consortium name="RefSeq"/>
        </authorList>
    </citation>
    <scope>IDENTIFICATION</scope>
</reference>
<sequence length="986" mass="109874">MAEGTRSKAESSKSIKIRELNELADQIGIRPDDRPTFVLAKFEEWENREREKEKIDREREKEKIDREREKEKIDREREREKEKLDREREREAHAFRMKEKEIELEKLKANDEPRTTNAADQNSPNCQTPHFNLEPFDETKESIETFLERFQNVATNNQLPIGKWPFRVSQALRGKAYEVYAKLPSSSRNDYSALKNALLVQFDLTASSYHKKFRNSRLERREMYSSLFTRLEKYLDKWLSLSPFTQNYEGLKDLILVEQLRECMTPDLRIFIDESGVTTPQEIVSYSDRFLAAHREQKTKTSDQSPSIAKVDKQPDPPSSSNNNNNKQTRQPNNQAPRHPIPPNPPRQQKKWCSFHNSPTHDSSECHNRSRPYSAQPLMVVTQATPVLNSSPSNHPPTVEKVLVNGISSNCLYDSGCSFSAIVRKSLVKPRYISNKWVTIQGADLNSPPFTLPIARIKVRSRYVNGRIEAAVMDNPCFDLTLGDKYVFLGTPTGPRFTTSEVIPVNPNTNNPSVPETDHISAFPVITGAQAPQDGARETLNSLRRGYKESPRSYLSSAKIFVPVKRGKSRIHRRPIARKSGLPQHFAGEGGARSHAAQSQRFGPQTQQTGQHNSQDSKQSRGVTAEKPISSSITKNADSGGAPVVTQVANLNAIAIERSTPSASAPINAQGTGTATIVLPQDTGIDSVMNIASSATMIAPDIVRGIKPLGAAFNSRSTETDPSPLVTRSACTNSYETRQCLPLEPPGKVSLSPTLPISAPLLNSEGLKPHPPLNIIDELPANPTEVILSENDPPPSQLSNLQLSSANKQEDHKICLKFLCLVVSLMFLAHHYGSNPKASHGPSHDGSTLHVLPKPVLVVTLMLTTFLLGYLSDRIGWPHFCSRRKVFLTTPKFSKGLPQLQHNDNKLNTQSRLLLFSHSLARNGSHKEGVTPAFLDWCTSESANTSNPDPVVEFDVHHSIPAHAGPDDVVSECTLLRRGPACPSII</sequence>
<feature type="compositionally biased region" description="Low complexity" evidence="1">
    <location>
        <begin position="319"/>
        <end position="338"/>
    </location>
</feature>
<dbReference type="SUPFAM" id="SSF47353">
    <property type="entry name" value="Retrovirus capsid dimerization domain-like"/>
    <property type="match status" value="1"/>
</dbReference>
<evidence type="ECO:0000313" key="2">
    <source>
        <dbReference type="Proteomes" id="UP001165740"/>
    </source>
</evidence>
<dbReference type="GeneID" id="106060633"/>
<dbReference type="InterPro" id="IPR038269">
    <property type="entry name" value="SCAN_sf"/>
</dbReference>
<proteinExistence type="predicted"/>
<name>A0A9W2Z8E2_BIOGL</name>
<gene>
    <name evidence="3" type="primary">LOC106060633</name>
</gene>
<feature type="region of interest" description="Disordered" evidence="1">
    <location>
        <begin position="295"/>
        <end position="370"/>
    </location>
</feature>
<dbReference type="PANTHER" id="PTHR46888:SF1">
    <property type="entry name" value="RIBONUCLEASE H"/>
    <property type="match status" value="1"/>
</dbReference>
<dbReference type="RefSeq" id="XP_055871183.1">
    <property type="nucleotide sequence ID" value="XM_056015208.1"/>
</dbReference>
<evidence type="ECO:0000313" key="3">
    <source>
        <dbReference type="RefSeq" id="XP_055871183.1"/>
    </source>
</evidence>
<feature type="region of interest" description="Disordered" evidence="1">
    <location>
        <begin position="566"/>
        <end position="641"/>
    </location>
</feature>
<dbReference type="PANTHER" id="PTHR46888">
    <property type="entry name" value="ZINC KNUCKLE DOMAINCONTAINING PROTEIN-RELATED"/>
    <property type="match status" value="1"/>
</dbReference>